<dbReference type="Gene3D" id="3.40.30.10">
    <property type="entry name" value="Glutaredoxin"/>
    <property type="match status" value="1"/>
</dbReference>
<dbReference type="PANTHER" id="PTHR43342:SF1">
    <property type="entry name" value="BIFURCATING [FEFE] HYDROGENASE GAMMA SUBUNIT"/>
    <property type="match status" value="1"/>
</dbReference>
<organism evidence="8 9">
    <name type="scientific">Geovibrio thiophilus</name>
    <dbReference type="NCBI Taxonomy" id="139438"/>
    <lineage>
        <taxon>Bacteria</taxon>
        <taxon>Pseudomonadati</taxon>
        <taxon>Deferribacterota</taxon>
        <taxon>Deferribacteres</taxon>
        <taxon>Deferribacterales</taxon>
        <taxon>Geovibrionaceae</taxon>
        <taxon>Geovibrio</taxon>
    </lineage>
</organism>
<dbReference type="GO" id="GO:0046872">
    <property type="term" value="F:metal ion binding"/>
    <property type="evidence" value="ECO:0007669"/>
    <property type="project" value="UniProtKB-KW"/>
</dbReference>
<keyword evidence="9" id="KW-1185">Reference proteome</keyword>
<keyword evidence="4 7" id="KW-0408">Iron</keyword>
<gene>
    <name evidence="8" type="primary">nuoE</name>
    <name evidence="8" type="ORF">EP073_01790</name>
</gene>
<proteinExistence type="inferred from homology"/>
<dbReference type="GO" id="GO:0051537">
    <property type="term" value="F:2 iron, 2 sulfur cluster binding"/>
    <property type="evidence" value="ECO:0007669"/>
    <property type="project" value="UniProtKB-KW"/>
</dbReference>
<dbReference type="InterPro" id="IPR042128">
    <property type="entry name" value="NuoE_dom"/>
</dbReference>
<sequence>MAEVKAVVEEVQERTPEELDWTKCDAICAQYAGFKGATIPVLQKVQDAYGYLYKELVERVSENLNLSSHTLYGVITFYAQFYTKPRGKHVIRVCRGTACHVKGSGRISEVVFEEFGIRNGETDENKLFTLEEVSCIGACGMAPVIMVDDKTHGNLTPEESRKIFRDYASGKMDE</sequence>
<evidence type="ECO:0000256" key="1">
    <source>
        <dbReference type="ARBA" id="ARBA00010643"/>
    </source>
</evidence>
<dbReference type="NCBIfam" id="NF005722">
    <property type="entry name" value="PRK07539.1-2"/>
    <property type="match status" value="1"/>
</dbReference>
<dbReference type="EMBL" id="CP035108">
    <property type="protein sequence ID" value="QAR32173.1"/>
    <property type="molecule type" value="Genomic_DNA"/>
</dbReference>
<feature type="binding site" evidence="7">
    <location>
        <position position="139"/>
    </location>
    <ligand>
        <name>[2Fe-2S] cluster</name>
        <dbReference type="ChEBI" id="CHEBI:190135"/>
    </ligand>
</feature>
<keyword evidence="2 7" id="KW-0001">2Fe-2S</keyword>
<feature type="binding site" evidence="7">
    <location>
        <position position="99"/>
    </location>
    <ligand>
        <name>[2Fe-2S] cluster</name>
        <dbReference type="ChEBI" id="CHEBI:190135"/>
    </ligand>
</feature>
<dbReference type="CDD" id="cd03064">
    <property type="entry name" value="TRX_Fd_NuoE"/>
    <property type="match status" value="1"/>
</dbReference>
<dbReference type="SUPFAM" id="SSF52833">
    <property type="entry name" value="Thioredoxin-like"/>
    <property type="match status" value="1"/>
</dbReference>
<keyword evidence="8" id="KW-0560">Oxidoreductase</keyword>
<dbReference type="RefSeq" id="WP_128465460.1">
    <property type="nucleotide sequence ID" value="NZ_CP035108.1"/>
</dbReference>
<dbReference type="PIRSF" id="PIRSF000216">
    <property type="entry name" value="NADH_DH_24kDa"/>
    <property type="match status" value="1"/>
</dbReference>
<evidence type="ECO:0000256" key="3">
    <source>
        <dbReference type="ARBA" id="ARBA00022723"/>
    </source>
</evidence>
<evidence type="ECO:0000256" key="2">
    <source>
        <dbReference type="ARBA" id="ARBA00022714"/>
    </source>
</evidence>
<comment type="cofactor">
    <cofactor evidence="6">
        <name>[2Fe-2S] cluster</name>
        <dbReference type="ChEBI" id="CHEBI:190135"/>
    </cofactor>
</comment>
<dbReference type="KEGG" id="gtl:EP073_01790"/>
<evidence type="ECO:0000256" key="4">
    <source>
        <dbReference type="ARBA" id="ARBA00023004"/>
    </source>
</evidence>
<keyword evidence="5 7" id="KW-0411">Iron-sulfur</keyword>
<feature type="binding site" evidence="7">
    <location>
        <position position="135"/>
    </location>
    <ligand>
        <name>[2Fe-2S] cluster</name>
        <dbReference type="ChEBI" id="CHEBI:190135"/>
    </ligand>
</feature>
<dbReference type="InterPro" id="IPR002023">
    <property type="entry name" value="NuoE-like"/>
</dbReference>
<dbReference type="PANTHER" id="PTHR43342">
    <property type="entry name" value="NADH-QUINONE OXIDOREDUCTASE, E SUBUNIT"/>
    <property type="match status" value="1"/>
</dbReference>
<dbReference type="InterPro" id="IPR036249">
    <property type="entry name" value="Thioredoxin-like_sf"/>
</dbReference>
<dbReference type="InterPro" id="IPR028431">
    <property type="entry name" value="NADP_DH_HndA-like"/>
</dbReference>
<keyword evidence="3 7" id="KW-0479">Metal-binding</keyword>
<dbReference type="EC" id="1.6.5.11" evidence="8"/>
<dbReference type="OrthoDB" id="9807941at2"/>
<accession>A0A410JVH2</accession>
<evidence type="ECO:0000313" key="9">
    <source>
        <dbReference type="Proteomes" id="UP000287502"/>
    </source>
</evidence>
<comment type="cofactor">
    <cofactor evidence="7">
        <name>[2Fe-2S] cluster</name>
        <dbReference type="ChEBI" id="CHEBI:190135"/>
    </cofactor>
    <text evidence="7">Binds 1 [2Fe-2S] cluster.</text>
</comment>
<dbReference type="AlphaFoldDB" id="A0A410JVH2"/>
<dbReference type="GO" id="GO:0016491">
    <property type="term" value="F:oxidoreductase activity"/>
    <property type="evidence" value="ECO:0007669"/>
    <property type="project" value="UniProtKB-KW"/>
</dbReference>
<evidence type="ECO:0000256" key="5">
    <source>
        <dbReference type="ARBA" id="ARBA00023014"/>
    </source>
</evidence>
<dbReference type="InterPro" id="IPR041921">
    <property type="entry name" value="NuoE_N"/>
</dbReference>
<evidence type="ECO:0000256" key="6">
    <source>
        <dbReference type="ARBA" id="ARBA00034078"/>
    </source>
</evidence>
<protein>
    <submittedName>
        <fullName evidence="8">NADH-quinone oxidoreductase subunit NuoE</fullName>
        <ecNumber evidence="8">1.6.5.11</ecNumber>
    </submittedName>
</protein>
<reference evidence="8 9" key="1">
    <citation type="submission" date="2019-01" db="EMBL/GenBank/DDBJ databases">
        <title>Geovibrio thiophilus DSM 11263, complete genome.</title>
        <authorList>
            <person name="Spring S."/>
            <person name="Bunk B."/>
            <person name="Sproer C."/>
        </authorList>
    </citation>
    <scope>NUCLEOTIDE SEQUENCE [LARGE SCALE GENOMIC DNA]</scope>
    <source>
        <strain evidence="8 9">DSM 11263</strain>
    </source>
</reference>
<evidence type="ECO:0000256" key="7">
    <source>
        <dbReference type="PIRSR" id="PIRSR000216-1"/>
    </source>
</evidence>
<dbReference type="Gene3D" id="1.10.10.1590">
    <property type="entry name" value="NADH-quinone oxidoreductase subunit E"/>
    <property type="match status" value="1"/>
</dbReference>
<name>A0A410JVH2_9BACT</name>
<comment type="similarity">
    <text evidence="1">Belongs to the complex I 24 kDa subunit family.</text>
</comment>
<evidence type="ECO:0000313" key="8">
    <source>
        <dbReference type="EMBL" id="QAR32173.1"/>
    </source>
</evidence>
<feature type="binding site" evidence="7">
    <location>
        <position position="94"/>
    </location>
    <ligand>
        <name>[2Fe-2S] cluster</name>
        <dbReference type="ChEBI" id="CHEBI:190135"/>
    </ligand>
</feature>
<dbReference type="Proteomes" id="UP000287502">
    <property type="component" value="Chromosome"/>
</dbReference>
<dbReference type="Pfam" id="PF01257">
    <property type="entry name" value="2Fe-2S_thioredx"/>
    <property type="match status" value="1"/>
</dbReference>